<proteinExistence type="predicted"/>
<evidence type="ECO:0000313" key="4">
    <source>
        <dbReference type="Proteomes" id="UP000013026"/>
    </source>
</evidence>
<reference evidence="2 4" key="3">
    <citation type="submission" date="2013-04" db="EMBL/GenBank/DDBJ databases">
        <authorList>
            <person name="Chin J."/>
            <person name="Alexander D.H."/>
            <person name="Marks P."/>
            <person name="Korlach J."/>
            <person name="Clum A."/>
            <person name="Copeland A."/>
        </authorList>
    </citation>
    <scope>NUCLEOTIDE SEQUENCE [LARGE SCALE GENOMIC DNA]</scope>
    <source>
        <strain evidence="4">ATCC 35948 / DSM 1279 / VKM B-1258 / 21</strain>
        <strain evidence="2">DSM 1279</strain>
    </source>
</reference>
<evidence type="ECO:0000313" key="3">
    <source>
        <dbReference type="Proteomes" id="UP000006655"/>
    </source>
</evidence>
<dbReference type="KEGG" id="mrb:Mrub_0574"/>
<dbReference type="EMBL" id="CP005385">
    <property type="protein sequence ID" value="AGK03804.1"/>
    <property type="molecule type" value="Genomic_DNA"/>
</dbReference>
<evidence type="ECO:0000313" key="1">
    <source>
        <dbReference type="EMBL" id="ADD27347.1"/>
    </source>
</evidence>
<dbReference type="PATRIC" id="fig|504728.9.peg.520"/>
<reference evidence="2" key="2">
    <citation type="submission" date="2013-04" db="EMBL/GenBank/DDBJ databases">
        <title>Non-Hybrid, Finished Microbial Genome Assemblies from Long-Read SMRT Sequencing Data.</title>
        <authorList>
            <person name="Klammer A."/>
            <person name="Drake J."/>
            <person name="Heiner C."/>
            <person name="Clum A."/>
            <person name="Copeland A."/>
            <person name="Huddleston J."/>
            <person name="Eichler E."/>
            <person name="Turner S.W."/>
        </authorList>
    </citation>
    <scope>NUCLEOTIDE SEQUENCE</scope>
    <source>
        <strain evidence="2">DSM 1279</strain>
    </source>
</reference>
<dbReference type="STRING" id="504728.K649_02510"/>
<sequence>MSILGRATARVPEARALLEARVAQGKTTYGTTLDENQAPLETRLQHALEEALDLLQYLEWALEKAPEPGRAQLQMLAGLAALTVRGLLHPGERPLLCGVNVFNEAYEVSTHVLDLSQEEAARLEGFDDLMNRLRHRLVEVIN</sequence>
<keyword evidence="3" id="KW-1185">Reference proteome</keyword>
<dbReference type="Proteomes" id="UP000006655">
    <property type="component" value="Chromosome"/>
</dbReference>
<reference evidence="1 3" key="1">
    <citation type="journal article" date="2010" name="Stand. Genomic Sci.">
        <title>Complete genome sequence of Meiothermus ruber type strain (21).</title>
        <authorList>
            <person name="Tindall B.J."/>
            <person name="Sikorski J."/>
            <person name="Lucas S."/>
            <person name="Goltsman E."/>
            <person name="Copeland A."/>
            <person name="Glavina Del Rio T."/>
            <person name="Nolan M."/>
            <person name="Tice H."/>
            <person name="Cheng J.F."/>
            <person name="Han C."/>
            <person name="Pitluck S."/>
            <person name="Liolios K."/>
            <person name="Ivanova N."/>
            <person name="Mavromatis K."/>
            <person name="Ovchinnikova G."/>
            <person name="Pati A."/>
            <person name="Fahnrich R."/>
            <person name="Goodwin L."/>
            <person name="Chen A."/>
            <person name="Palaniappan K."/>
            <person name="Land M."/>
            <person name="Hauser L."/>
            <person name="Chang Y.J."/>
            <person name="Jeffries C.D."/>
            <person name="Rohde M."/>
            <person name="Goker M."/>
            <person name="Woyke T."/>
            <person name="Bristow J."/>
            <person name="Eisen J.A."/>
            <person name="Markowitz V."/>
            <person name="Hugenholtz P."/>
            <person name="Kyrpides N.C."/>
            <person name="Klenk H.P."/>
            <person name="Lapidus A."/>
        </authorList>
    </citation>
    <scope>NUCLEOTIDE SEQUENCE [LARGE SCALE GENOMIC DNA]</scope>
    <source>
        <strain evidence="3">ATCC 35948 / DSM 1279 / VKM B-1258 / 21</strain>
        <strain evidence="1">DSM 1279</strain>
    </source>
</reference>
<protein>
    <submittedName>
        <fullName evidence="2">Uncharacterized protein</fullName>
    </submittedName>
</protein>
<evidence type="ECO:0000313" key="2">
    <source>
        <dbReference type="EMBL" id="AGK03804.1"/>
    </source>
</evidence>
<dbReference type="RefSeq" id="WP_013012866.1">
    <property type="nucleotide sequence ID" value="NC_013946.1"/>
</dbReference>
<dbReference type="EMBL" id="CP001743">
    <property type="protein sequence ID" value="ADD27347.1"/>
    <property type="molecule type" value="Genomic_DNA"/>
</dbReference>
<organism evidence="2 4">
    <name type="scientific">Meiothermus ruber (strain ATCC 35948 / DSM 1279 / VKM B-1258 / 21)</name>
    <name type="common">Thermus ruber</name>
    <dbReference type="NCBI Taxonomy" id="504728"/>
    <lineage>
        <taxon>Bacteria</taxon>
        <taxon>Thermotogati</taxon>
        <taxon>Deinococcota</taxon>
        <taxon>Deinococci</taxon>
        <taxon>Thermales</taxon>
        <taxon>Thermaceae</taxon>
        <taxon>Meiothermus</taxon>
    </lineage>
</organism>
<dbReference type="KEGG" id="mre:K649_02510"/>
<gene>
    <name evidence="1" type="ordered locus">Mrub_0574</name>
    <name evidence="2" type="ORF">K649_02510</name>
</gene>
<name>D3PNF6_MEIRD</name>
<dbReference type="Proteomes" id="UP000013026">
    <property type="component" value="Chromosome"/>
</dbReference>
<dbReference type="AlphaFoldDB" id="D3PNF6"/>
<accession>D3PNF6</accession>